<dbReference type="PANTHER" id="PTHR22683:SF41">
    <property type="entry name" value="DNA TRANSLOCASE FTSK"/>
    <property type="match status" value="1"/>
</dbReference>
<evidence type="ECO:0000259" key="5">
    <source>
        <dbReference type="PROSITE" id="PS50901"/>
    </source>
</evidence>
<dbReference type="InterPro" id="IPR027417">
    <property type="entry name" value="P-loop_NTPase"/>
</dbReference>
<accession>A0A4Q7ZKL2</accession>
<feature type="binding site" evidence="3">
    <location>
        <begin position="241"/>
        <end position="248"/>
    </location>
    <ligand>
        <name>ATP</name>
        <dbReference type="ChEBI" id="CHEBI:30616"/>
    </ligand>
</feature>
<keyword evidence="1 3" id="KW-0547">Nucleotide-binding</keyword>
<evidence type="ECO:0000313" key="7">
    <source>
        <dbReference type="Proteomes" id="UP000292564"/>
    </source>
</evidence>
<evidence type="ECO:0000256" key="4">
    <source>
        <dbReference type="SAM" id="Phobius"/>
    </source>
</evidence>
<organism evidence="6 7">
    <name type="scientific">Krasilnikovia cinnamomea</name>
    <dbReference type="NCBI Taxonomy" id="349313"/>
    <lineage>
        <taxon>Bacteria</taxon>
        <taxon>Bacillati</taxon>
        <taxon>Actinomycetota</taxon>
        <taxon>Actinomycetes</taxon>
        <taxon>Micromonosporales</taxon>
        <taxon>Micromonosporaceae</taxon>
        <taxon>Krasilnikovia</taxon>
    </lineage>
</organism>
<dbReference type="InterPro" id="IPR002543">
    <property type="entry name" value="FtsK_dom"/>
</dbReference>
<keyword evidence="2 3" id="KW-0067">ATP-binding</keyword>
<feature type="transmembrane region" description="Helical" evidence="4">
    <location>
        <begin position="72"/>
        <end position="89"/>
    </location>
</feature>
<evidence type="ECO:0000313" key="6">
    <source>
        <dbReference type="EMBL" id="RZU50815.1"/>
    </source>
</evidence>
<evidence type="ECO:0000256" key="2">
    <source>
        <dbReference type="ARBA" id="ARBA00022840"/>
    </source>
</evidence>
<keyword evidence="4" id="KW-1133">Transmembrane helix</keyword>
<dbReference type="AlphaFoldDB" id="A0A4Q7ZKL2"/>
<reference evidence="6 7" key="1">
    <citation type="submission" date="2019-02" db="EMBL/GenBank/DDBJ databases">
        <title>Sequencing the genomes of 1000 actinobacteria strains.</title>
        <authorList>
            <person name="Klenk H.-P."/>
        </authorList>
    </citation>
    <scope>NUCLEOTIDE SEQUENCE [LARGE SCALE GENOMIC DNA]</scope>
    <source>
        <strain evidence="6 7">DSM 45162</strain>
    </source>
</reference>
<dbReference type="SUPFAM" id="SSF52540">
    <property type="entry name" value="P-loop containing nucleoside triphosphate hydrolases"/>
    <property type="match status" value="1"/>
</dbReference>
<dbReference type="PROSITE" id="PS50901">
    <property type="entry name" value="FTSK"/>
    <property type="match status" value="1"/>
</dbReference>
<dbReference type="GO" id="GO:0005524">
    <property type="term" value="F:ATP binding"/>
    <property type="evidence" value="ECO:0007669"/>
    <property type="project" value="UniProtKB-UniRule"/>
</dbReference>
<dbReference type="InterPro" id="IPR003593">
    <property type="entry name" value="AAA+_ATPase"/>
</dbReference>
<dbReference type="Pfam" id="PF01580">
    <property type="entry name" value="FtsK_SpoIIIE"/>
    <property type="match status" value="1"/>
</dbReference>
<evidence type="ECO:0000256" key="1">
    <source>
        <dbReference type="ARBA" id="ARBA00022741"/>
    </source>
</evidence>
<dbReference type="InterPro" id="IPR050206">
    <property type="entry name" value="FtsK/SpoIIIE/SftA"/>
</dbReference>
<keyword evidence="4" id="KW-0472">Membrane</keyword>
<proteinExistence type="predicted"/>
<dbReference type="Proteomes" id="UP000292564">
    <property type="component" value="Unassembled WGS sequence"/>
</dbReference>
<gene>
    <name evidence="6" type="ORF">EV385_2601</name>
</gene>
<evidence type="ECO:0000256" key="3">
    <source>
        <dbReference type="PROSITE-ProRule" id="PRU00289"/>
    </source>
</evidence>
<sequence length="477" mass="52480">MPLVNVIRGEQVPVSALNVRTPVLRVPLWAALGWQLVKALAWLVKTYVRLWYLTLPATFLTWLYLRYGWQGLAILVGSTAAIGGGWWFAHQTSCLRFGWWPILARYRRFVYRRRWQAAMVTAKLAVSYDRHIVIPVLKRVRCQAGADRVLVRMVTGQIPDDFAKASERLAHTFGVRQVKAIPGPAFGTVVLVLLRGDALHRTIAPLPVAAVPDFTALPMGLCEDGTVYMLRLFGTQVLIVGATGSGKGSVIWSFIRALAAGVSTGLVELWGIDPKGGMELGMGRPLFTRFATHNFAQMAELLEEAAQLAQARAARLAGETRQHQPTQAEPLIVLVIDELANLTHYLTERQLKDRIKAALGIVLSQGRAVGVHVIAAIQDPRKEVLPARGLFPTRIALRLSEAAEVDLVAGDGMRDRGALCDRIPQSQPGVGYVALEGDPTPMRVRFSYLTDKQIKQMARTYGRFRVIEGEATEGGAA</sequence>
<dbReference type="EMBL" id="SHKY01000001">
    <property type="protein sequence ID" value="RZU50815.1"/>
    <property type="molecule type" value="Genomic_DNA"/>
</dbReference>
<feature type="transmembrane region" description="Helical" evidence="4">
    <location>
        <begin position="50"/>
        <end position="65"/>
    </location>
</feature>
<dbReference type="Gene3D" id="3.40.50.300">
    <property type="entry name" value="P-loop containing nucleotide triphosphate hydrolases"/>
    <property type="match status" value="1"/>
</dbReference>
<dbReference type="PANTHER" id="PTHR22683">
    <property type="entry name" value="SPORULATION PROTEIN RELATED"/>
    <property type="match status" value="1"/>
</dbReference>
<dbReference type="RefSeq" id="WP_130509687.1">
    <property type="nucleotide sequence ID" value="NZ_SHKY01000001.1"/>
</dbReference>
<comment type="caution">
    <text evidence="6">The sequence shown here is derived from an EMBL/GenBank/DDBJ whole genome shotgun (WGS) entry which is preliminary data.</text>
</comment>
<protein>
    <submittedName>
        <fullName evidence="6">S-DNA-T family DNA segregation ATPase FtsK/SpoIIIE</fullName>
    </submittedName>
</protein>
<keyword evidence="4" id="KW-0812">Transmembrane</keyword>
<keyword evidence="7" id="KW-1185">Reference proteome</keyword>
<dbReference type="SMART" id="SM00382">
    <property type="entry name" value="AAA"/>
    <property type="match status" value="1"/>
</dbReference>
<dbReference type="GO" id="GO:0003677">
    <property type="term" value="F:DNA binding"/>
    <property type="evidence" value="ECO:0007669"/>
    <property type="project" value="InterPro"/>
</dbReference>
<feature type="domain" description="FtsK" evidence="5">
    <location>
        <begin position="223"/>
        <end position="406"/>
    </location>
</feature>
<name>A0A4Q7ZKL2_9ACTN</name>
<dbReference type="OrthoDB" id="3217500at2"/>